<dbReference type="SMART" id="SM00547">
    <property type="entry name" value="ZnF_RBZ"/>
    <property type="match status" value="2"/>
</dbReference>
<dbReference type="Proteomes" id="UP000529965">
    <property type="component" value="Unassembled WGS sequence"/>
</dbReference>
<dbReference type="GO" id="GO:0097039">
    <property type="term" value="P:protein linear polyubiquitination"/>
    <property type="evidence" value="ECO:0007669"/>
    <property type="project" value="TreeGrafter"/>
</dbReference>
<name>A0A7K7GQU8_ERIRU</name>
<evidence type="ECO:0000256" key="1">
    <source>
        <dbReference type="ARBA" id="ARBA00022723"/>
    </source>
</evidence>
<dbReference type="InterPro" id="IPR036339">
    <property type="entry name" value="PUB-like_dom_sf"/>
</dbReference>
<dbReference type="EMBL" id="VZSK01001765">
    <property type="protein sequence ID" value="NWY71966.1"/>
    <property type="molecule type" value="Genomic_DNA"/>
</dbReference>
<comment type="caution">
    <text evidence="7">The sequence shown here is derived from an EMBL/GenBank/DDBJ whole genome shotgun (WGS) entry which is preliminary data.</text>
</comment>
<dbReference type="InterPro" id="IPR001876">
    <property type="entry name" value="Znf_RanBP2"/>
</dbReference>
<proteinExistence type="predicted"/>
<evidence type="ECO:0000256" key="4">
    <source>
        <dbReference type="PROSITE-ProRule" id="PRU00322"/>
    </source>
</evidence>
<feature type="domain" description="RanBP2-type" evidence="6">
    <location>
        <begin position="189"/>
        <end position="219"/>
    </location>
</feature>
<dbReference type="PROSITE" id="PS50199">
    <property type="entry name" value="ZF_RANBP2_2"/>
    <property type="match status" value="1"/>
</dbReference>
<dbReference type="InterPro" id="IPR018997">
    <property type="entry name" value="PUB_domain"/>
</dbReference>
<dbReference type="InterPro" id="IPR026254">
    <property type="entry name" value="RNF31-like"/>
</dbReference>
<dbReference type="GO" id="GO:0036435">
    <property type="term" value="F:K48-linked polyubiquitin modification-dependent protein binding"/>
    <property type="evidence" value="ECO:0007669"/>
    <property type="project" value="TreeGrafter"/>
</dbReference>
<reference evidence="7 8" key="1">
    <citation type="submission" date="2019-09" db="EMBL/GenBank/DDBJ databases">
        <title>Bird 10,000 Genomes (B10K) Project - Family phase.</title>
        <authorList>
            <person name="Zhang G."/>
        </authorList>
    </citation>
    <scope>NUCLEOTIDE SEQUENCE [LARGE SCALE GENOMIC DNA]</scope>
    <source>
        <strain evidence="7">OUT-0015</strain>
        <tissue evidence="7">Blood</tissue>
    </source>
</reference>
<dbReference type="SUPFAM" id="SSF143503">
    <property type="entry name" value="PUG domain-like"/>
    <property type="match status" value="1"/>
</dbReference>
<feature type="non-terminal residue" evidence="7">
    <location>
        <position position="558"/>
    </location>
</feature>
<keyword evidence="3" id="KW-0862">Zinc</keyword>
<dbReference type="PANTHER" id="PTHR16004:SF2">
    <property type="entry name" value="E3 UBIQUITIN-PROTEIN LIGASE LUBEL"/>
    <property type="match status" value="1"/>
</dbReference>
<sequence>QSMRDSLELSLLLSPSGPDPPELQQVLRLPLPPTRKLRLLQGAQLLRDNLSWSPSGPPLGLDALRTALNILEKYGRNLLSPRPPRHWRAVRFGNPVFRSTVGAIQGGRAVLKLLGYTEESGEGLSFPPPPQGPHPPRVAAVTADVLVLRAELDLLQANQHPNPQFFTQILLGQDEVRLVCGPTPVSGVGEGQGWACRSCTFLNPSPSVLCQVCERPRLARRPQPSPAPAQVWPCPRCTFLNRGPAPTCEVCGLDHAHSGDVIEEAATPTPGAIPTTSGSDDITAESTVVSSCSASAPSCVANPNVAKTTPAVVPATSCSEHAPSGNETATSCSDHAPSHDALRQRKLLEDGRRLVALVRVRRFQGKFGEFLGNFGDFGIFEPDFGREFKGVWEIDRFERENGGIFGNFDVFGDFVDKFLVNFGENFLRLLSSLGFPAPVSSQALQRHHGCHWVALRELQRLRLRPFHLRHFRGEEPGLDFNRTELQALVRQILASLPVASWGRALLVATLGRELGLGAVPNPSKEPLLVELVEAVGSCADRAALRRRLRCECAVCGWG</sequence>
<dbReference type="GO" id="GO:0071797">
    <property type="term" value="C:LUBAC complex"/>
    <property type="evidence" value="ECO:0007669"/>
    <property type="project" value="InterPro"/>
</dbReference>
<dbReference type="PANTHER" id="PTHR16004">
    <property type="entry name" value="RING FINGER PROTEIN 31-RELATED"/>
    <property type="match status" value="1"/>
</dbReference>
<dbReference type="GO" id="GO:0008270">
    <property type="term" value="F:zinc ion binding"/>
    <property type="evidence" value="ECO:0007669"/>
    <property type="project" value="UniProtKB-KW"/>
</dbReference>
<feature type="region of interest" description="Disordered" evidence="5">
    <location>
        <begin position="317"/>
        <end position="337"/>
    </location>
</feature>
<dbReference type="GO" id="GO:0070530">
    <property type="term" value="F:K63-linked polyubiquitin modification-dependent protein binding"/>
    <property type="evidence" value="ECO:0007669"/>
    <property type="project" value="TreeGrafter"/>
</dbReference>
<evidence type="ECO:0000256" key="5">
    <source>
        <dbReference type="SAM" id="MobiDB-lite"/>
    </source>
</evidence>
<dbReference type="Pfam" id="PF25163">
    <property type="entry name" value="UBA_RNF31"/>
    <property type="match status" value="1"/>
</dbReference>
<dbReference type="PROSITE" id="PS01358">
    <property type="entry name" value="ZF_RANBP2_1"/>
    <property type="match status" value="2"/>
</dbReference>
<keyword evidence="1" id="KW-0479">Metal-binding</keyword>
<accession>A0A7K7GQU8</accession>
<dbReference type="InterPro" id="IPR036443">
    <property type="entry name" value="Znf_RanBP2_sf"/>
</dbReference>
<evidence type="ECO:0000313" key="7">
    <source>
        <dbReference type="EMBL" id="NWY71966.1"/>
    </source>
</evidence>
<protein>
    <submittedName>
        <fullName evidence="7">RNF31 ligase</fullName>
    </submittedName>
</protein>
<keyword evidence="8" id="KW-1185">Reference proteome</keyword>
<dbReference type="InterPro" id="IPR057426">
    <property type="entry name" value="RNF31_UBA_3"/>
</dbReference>
<evidence type="ECO:0000256" key="2">
    <source>
        <dbReference type="ARBA" id="ARBA00022771"/>
    </source>
</evidence>
<evidence type="ECO:0000256" key="3">
    <source>
        <dbReference type="ARBA" id="ARBA00022833"/>
    </source>
</evidence>
<dbReference type="AlphaFoldDB" id="A0A7K7GQU8"/>
<dbReference type="Pfam" id="PF09409">
    <property type="entry name" value="PUB"/>
    <property type="match status" value="1"/>
</dbReference>
<keyword evidence="7" id="KW-0436">Ligase</keyword>
<evidence type="ECO:0000313" key="8">
    <source>
        <dbReference type="Proteomes" id="UP000529965"/>
    </source>
</evidence>
<dbReference type="GO" id="GO:0061630">
    <property type="term" value="F:ubiquitin protein ligase activity"/>
    <property type="evidence" value="ECO:0007669"/>
    <property type="project" value="TreeGrafter"/>
</dbReference>
<gene>
    <name evidence="7" type="primary">Rnf31_1</name>
    <name evidence="7" type="ORF">ERIRUB_R15437</name>
</gene>
<keyword evidence="2 4" id="KW-0863">Zinc-finger</keyword>
<dbReference type="SUPFAM" id="SSF90209">
    <property type="entry name" value="Ran binding protein zinc finger-like"/>
    <property type="match status" value="2"/>
</dbReference>
<dbReference type="Gene3D" id="2.30.30.380">
    <property type="entry name" value="Zn-finger domain of Sec23/24"/>
    <property type="match status" value="2"/>
</dbReference>
<dbReference type="Gene3D" id="1.20.58.2190">
    <property type="match status" value="1"/>
</dbReference>
<dbReference type="GO" id="GO:0016874">
    <property type="term" value="F:ligase activity"/>
    <property type="evidence" value="ECO:0007669"/>
    <property type="project" value="UniProtKB-KW"/>
</dbReference>
<organism evidence="7 8">
    <name type="scientific">Erithacus rubecula</name>
    <name type="common">European robin</name>
    <dbReference type="NCBI Taxonomy" id="37610"/>
    <lineage>
        <taxon>Eukaryota</taxon>
        <taxon>Metazoa</taxon>
        <taxon>Chordata</taxon>
        <taxon>Craniata</taxon>
        <taxon>Vertebrata</taxon>
        <taxon>Euteleostomi</taxon>
        <taxon>Archelosauria</taxon>
        <taxon>Archosauria</taxon>
        <taxon>Dinosauria</taxon>
        <taxon>Saurischia</taxon>
        <taxon>Theropoda</taxon>
        <taxon>Coelurosauria</taxon>
        <taxon>Aves</taxon>
        <taxon>Neognathae</taxon>
        <taxon>Neoaves</taxon>
        <taxon>Telluraves</taxon>
        <taxon>Australaves</taxon>
        <taxon>Passeriformes</taxon>
        <taxon>Turdidae</taxon>
        <taxon>Erithacus</taxon>
    </lineage>
</organism>
<evidence type="ECO:0000259" key="6">
    <source>
        <dbReference type="PROSITE" id="PS50199"/>
    </source>
</evidence>
<feature type="non-terminal residue" evidence="7">
    <location>
        <position position="1"/>
    </location>
</feature>
<dbReference type="GO" id="GO:1990450">
    <property type="term" value="F:linear polyubiquitin binding"/>
    <property type="evidence" value="ECO:0007669"/>
    <property type="project" value="TreeGrafter"/>
</dbReference>